<dbReference type="AlphaFoldDB" id="A0A844P845"/>
<dbReference type="InterPro" id="IPR005180">
    <property type="entry name" value="DUF302"/>
</dbReference>
<dbReference type="Proteomes" id="UP000448038">
    <property type="component" value="Unassembled WGS sequence"/>
</dbReference>
<keyword evidence="1" id="KW-0732">Signal</keyword>
<proteinExistence type="predicted"/>
<evidence type="ECO:0000256" key="1">
    <source>
        <dbReference type="SAM" id="SignalP"/>
    </source>
</evidence>
<sequence>MKKLVSIGIVLLSASFSVAASEDLVKYESHYSVKETADRFESIAKNKGLTLFSRIDHQKNARGVGLELRPTEVIIFGNPKVGTLLMQCSQDVAIDLPQKVLVSEDADNKVWLSYNNPSYLMKRHEIKGCDEVINKVSGILSKLSKAAVAK</sequence>
<dbReference type="EMBL" id="WOBN01000071">
    <property type="protein sequence ID" value="MUK51544.1"/>
    <property type="molecule type" value="Genomic_DNA"/>
</dbReference>
<gene>
    <name evidence="3" type="ORF">GNP88_20900</name>
</gene>
<dbReference type="CDD" id="cd14797">
    <property type="entry name" value="DUF302"/>
    <property type="match status" value="1"/>
</dbReference>
<dbReference type="PANTHER" id="PTHR38342">
    <property type="entry name" value="SLR5037 PROTEIN"/>
    <property type="match status" value="1"/>
</dbReference>
<evidence type="ECO:0000259" key="2">
    <source>
        <dbReference type="Pfam" id="PF03625"/>
    </source>
</evidence>
<reference evidence="3 4" key="1">
    <citation type="submission" date="2019-11" db="EMBL/GenBank/DDBJ databases">
        <title>Using colonization assays and comparative genomics to discover symbiosis behaviors and factors in Vibrio fischeri.</title>
        <authorList>
            <person name="Bongrand C."/>
            <person name="Moriano-Gutierrez S."/>
            <person name="Arevalo P."/>
            <person name="Mcfall-Ngai M."/>
            <person name="Visick K."/>
            <person name="Polz M.F."/>
            <person name="Ruby E.G."/>
        </authorList>
    </citation>
    <scope>NUCLEOTIDE SEQUENCE [LARGE SCALE GENOMIC DNA]</scope>
    <source>
        <strain evidence="4">emors.4.1</strain>
    </source>
</reference>
<evidence type="ECO:0000313" key="4">
    <source>
        <dbReference type="Proteomes" id="UP000448038"/>
    </source>
</evidence>
<protein>
    <submittedName>
        <fullName evidence="3">DUF302 domain-containing protein</fullName>
    </submittedName>
</protein>
<evidence type="ECO:0000313" key="3">
    <source>
        <dbReference type="EMBL" id="MUK51544.1"/>
    </source>
</evidence>
<dbReference type="SUPFAM" id="SSF103247">
    <property type="entry name" value="TT1751-like"/>
    <property type="match status" value="1"/>
</dbReference>
<name>A0A844P845_ALIFS</name>
<dbReference type="PANTHER" id="PTHR38342:SF2">
    <property type="entry name" value="INNER MEMBRANE OR EXPORTED"/>
    <property type="match status" value="1"/>
</dbReference>
<dbReference type="InterPro" id="IPR035923">
    <property type="entry name" value="TT1751-like_sf"/>
</dbReference>
<comment type="caution">
    <text evidence="3">The sequence shown here is derived from an EMBL/GenBank/DDBJ whole genome shotgun (WGS) entry which is preliminary data.</text>
</comment>
<organism evidence="3 4">
    <name type="scientific">Aliivibrio fischeri</name>
    <name type="common">Vibrio fischeri</name>
    <dbReference type="NCBI Taxonomy" id="668"/>
    <lineage>
        <taxon>Bacteria</taxon>
        <taxon>Pseudomonadati</taxon>
        <taxon>Pseudomonadota</taxon>
        <taxon>Gammaproteobacteria</taxon>
        <taxon>Vibrionales</taxon>
        <taxon>Vibrionaceae</taxon>
        <taxon>Aliivibrio</taxon>
    </lineage>
</organism>
<dbReference type="Pfam" id="PF03625">
    <property type="entry name" value="DUF302"/>
    <property type="match status" value="1"/>
</dbReference>
<feature type="signal peptide" evidence="1">
    <location>
        <begin position="1"/>
        <end position="20"/>
    </location>
</feature>
<feature type="chain" id="PRO_5032861432" evidence="1">
    <location>
        <begin position="21"/>
        <end position="150"/>
    </location>
</feature>
<dbReference type="RefSeq" id="WP_155656824.1">
    <property type="nucleotide sequence ID" value="NZ_WOBN01000071.1"/>
</dbReference>
<dbReference type="Gene3D" id="3.30.310.70">
    <property type="entry name" value="TT1751-like domain"/>
    <property type="match status" value="1"/>
</dbReference>
<accession>A0A844P845</accession>
<feature type="domain" description="DUF302" evidence="2">
    <location>
        <begin position="55"/>
        <end position="117"/>
    </location>
</feature>